<organism evidence="2 3">
    <name type="scientific">Exophiala xenobiotica</name>
    <dbReference type="NCBI Taxonomy" id="348802"/>
    <lineage>
        <taxon>Eukaryota</taxon>
        <taxon>Fungi</taxon>
        <taxon>Dikarya</taxon>
        <taxon>Ascomycota</taxon>
        <taxon>Pezizomycotina</taxon>
        <taxon>Eurotiomycetes</taxon>
        <taxon>Chaetothyriomycetidae</taxon>
        <taxon>Chaetothyriales</taxon>
        <taxon>Herpotrichiellaceae</taxon>
        <taxon>Exophiala</taxon>
    </lineage>
</organism>
<protein>
    <submittedName>
        <fullName evidence="2">Uncharacterized protein</fullName>
    </submittedName>
</protein>
<evidence type="ECO:0000313" key="2">
    <source>
        <dbReference type="EMBL" id="KIW56881.1"/>
    </source>
</evidence>
<dbReference type="OrthoDB" id="1001765at2759"/>
<dbReference type="PANTHER" id="PTHR38705:SF1">
    <property type="entry name" value="PROTEIN RDS1"/>
    <property type="match status" value="1"/>
</dbReference>
<dbReference type="HOGENOM" id="CLU_071328_0_0_1"/>
<name>A0A0D2BWR5_9EURO</name>
<dbReference type="PANTHER" id="PTHR38705">
    <property type="entry name" value="PROTEIN RDS1"/>
    <property type="match status" value="1"/>
</dbReference>
<evidence type="ECO:0000313" key="3">
    <source>
        <dbReference type="Proteomes" id="UP000054342"/>
    </source>
</evidence>
<dbReference type="RefSeq" id="XP_013317465.1">
    <property type="nucleotide sequence ID" value="XM_013462011.1"/>
</dbReference>
<keyword evidence="1" id="KW-0732">Signal</keyword>
<evidence type="ECO:0000256" key="1">
    <source>
        <dbReference type="SAM" id="SignalP"/>
    </source>
</evidence>
<keyword evidence="3" id="KW-1185">Reference proteome</keyword>
<sequence>MPSPPRSTIFCFVLPILTRMATTAAAPLCPDTISTAGGGIPDSNEPPMVSAEAIREFQLALFLENLESSYLQSGLQNISTWGTAGYPNDTTEVLSTIAAQEEVHVATIANLLNGYGAPVIAPCQYSFPVASIDEFIALGDIITSVGISALIGLADRVSYTDPGIVNTVSSIVTVESRHDAFFRHVGGRVPNPAPFDTGISSIWAYNLALPFIVPGSCPTELPVPILPTLTVSAPTTADNRSSAATGIASSIAPYQNTTTGPATAANTTVVPSEMAFSWDPMQMPFVFEQGKQLFVGWTNQLNVPVYTVLSIVGQGRGVADVPQGLNGAVFAAVTSQLPDNDYDLALATLAGPVALSLS</sequence>
<dbReference type="InterPro" id="IPR039254">
    <property type="entry name" value="Rds1"/>
</dbReference>
<dbReference type="AlphaFoldDB" id="A0A0D2BWR5"/>
<gene>
    <name evidence="2" type="ORF">PV05_05499</name>
</gene>
<feature type="chain" id="PRO_5002250187" evidence="1">
    <location>
        <begin position="26"/>
        <end position="358"/>
    </location>
</feature>
<dbReference type="Proteomes" id="UP000054342">
    <property type="component" value="Unassembled WGS sequence"/>
</dbReference>
<feature type="signal peptide" evidence="1">
    <location>
        <begin position="1"/>
        <end position="25"/>
    </location>
</feature>
<accession>A0A0D2BWR5</accession>
<proteinExistence type="predicted"/>
<reference evidence="2 3" key="1">
    <citation type="submission" date="2015-01" db="EMBL/GenBank/DDBJ databases">
        <title>The Genome Sequence of Exophiala xenobiotica CBS118157.</title>
        <authorList>
            <consortium name="The Broad Institute Genomics Platform"/>
            <person name="Cuomo C."/>
            <person name="de Hoog S."/>
            <person name="Gorbushina A."/>
            <person name="Stielow B."/>
            <person name="Teixiera M."/>
            <person name="Abouelleil A."/>
            <person name="Chapman S.B."/>
            <person name="Priest M."/>
            <person name="Young S.K."/>
            <person name="Wortman J."/>
            <person name="Nusbaum C."/>
            <person name="Birren B."/>
        </authorList>
    </citation>
    <scope>NUCLEOTIDE SEQUENCE [LARGE SCALE GENOMIC DNA]</scope>
    <source>
        <strain evidence="2 3">CBS 118157</strain>
    </source>
</reference>
<dbReference type="EMBL" id="KN847319">
    <property type="protein sequence ID" value="KIW56881.1"/>
    <property type="molecule type" value="Genomic_DNA"/>
</dbReference>
<dbReference type="Pfam" id="PF13668">
    <property type="entry name" value="Ferritin_2"/>
    <property type="match status" value="1"/>
</dbReference>
<dbReference type="GeneID" id="25327407"/>
<dbReference type="STRING" id="348802.A0A0D2BWR5"/>